<dbReference type="OrthoDB" id="427795at2759"/>
<evidence type="ECO:0000256" key="7">
    <source>
        <dbReference type="SAM" id="MobiDB-lite"/>
    </source>
</evidence>
<accession>X6NC36</accession>
<dbReference type="PANTHER" id="PTHR19845">
    <property type="entry name" value="KATANIN P80 SUBUNIT"/>
    <property type="match status" value="1"/>
</dbReference>
<dbReference type="GO" id="GO:0008352">
    <property type="term" value="C:katanin complex"/>
    <property type="evidence" value="ECO:0007669"/>
    <property type="project" value="TreeGrafter"/>
</dbReference>
<feature type="repeat" description="WD" evidence="6">
    <location>
        <begin position="50"/>
        <end position="91"/>
    </location>
</feature>
<feature type="compositionally biased region" description="Low complexity" evidence="7">
    <location>
        <begin position="526"/>
        <end position="541"/>
    </location>
</feature>
<keyword evidence="2" id="KW-0963">Cytoplasm</keyword>
<dbReference type="Pfam" id="PF13925">
    <property type="entry name" value="Katanin_con80"/>
    <property type="match status" value="1"/>
</dbReference>
<dbReference type="Gene3D" id="2.130.10.10">
    <property type="entry name" value="YVTN repeat-like/Quinoprotein amine dehydrogenase"/>
    <property type="match status" value="1"/>
</dbReference>
<evidence type="ECO:0000313" key="10">
    <source>
        <dbReference type="Proteomes" id="UP000023152"/>
    </source>
</evidence>
<evidence type="ECO:0000313" key="9">
    <source>
        <dbReference type="EMBL" id="ETO22862.1"/>
    </source>
</evidence>
<dbReference type="PROSITE" id="PS50082">
    <property type="entry name" value="WD_REPEATS_2"/>
    <property type="match status" value="2"/>
</dbReference>
<keyword evidence="4" id="KW-0677">Repeat</keyword>
<dbReference type="InterPro" id="IPR019775">
    <property type="entry name" value="WD40_repeat_CS"/>
</dbReference>
<dbReference type="InterPro" id="IPR015943">
    <property type="entry name" value="WD40/YVTN_repeat-like_dom_sf"/>
</dbReference>
<evidence type="ECO:0000256" key="4">
    <source>
        <dbReference type="ARBA" id="ARBA00022737"/>
    </source>
</evidence>
<keyword evidence="10" id="KW-1185">Reference proteome</keyword>
<evidence type="ECO:0000256" key="6">
    <source>
        <dbReference type="PROSITE-ProRule" id="PRU00221"/>
    </source>
</evidence>
<dbReference type="AlphaFoldDB" id="X6NC36"/>
<evidence type="ECO:0000256" key="1">
    <source>
        <dbReference type="ARBA" id="ARBA00004245"/>
    </source>
</evidence>
<name>X6NC36_RETFI</name>
<proteinExistence type="predicted"/>
<evidence type="ECO:0000259" key="8">
    <source>
        <dbReference type="Pfam" id="PF13925"/>
    </source>
</evidence>
<feature type="domain" description="Katanin p80 subunit C-terminal" evidence="8">
    <location>
        <begin position="599"/>
        <end position="728"/>
    </location>
</feature>
<dbReference type="InterPro" id="IPR028021">
    <property type="entry name" value="Katanin_C-terminal"/>
</dbReference>
<reference evidence="9 10" key="1">
    <citation type="journal article" date="2013" name="Curr. Biol.">
        <title>The Genome of the Foraminiferan Reticulomyxa filosa.</title>
        <authorList>
            <person name="Glockner G."/>
            <person name="Hulsmann N."/>
            <person name="Schleicher M."/>
            <person name="Noegel A.A."/>
            <person name="Eichinger L."/>
            <person name="Gallinger C."/>
            <person name="Pawlowski J."/>
            <person name="Sierra R."/>
            <person name="Euteneuer U."/>
            <person name="Pillet L."/>
            <person name="Moustafa A."/>
            <person name="Platzer M."/>
            <person name="Groth M."/>
            <person name="Szafranski K."/>
            <person name="Schliwa M."/>
        </authorList>
    </citation>
    <scope>NUCLEOTIDE SEQUENCE [LARGE SCALE GENOMIC DNA]</scope>
</reference>
<comment type="caution">
    <text evidence="9">The sequence shown here is derived from an EMBL/GenBank/DDBJ whole genome shotgun (WGS) entry which is preliminary data.</text>
</comment>
<sequence length="755" mass="85372">MITVIRTYIGHRSEVTNLEMRPHGDYLVSCSSDRNVKLWDNRDKSCIMTFKSHQSTVNCVTFSPDAKWIASGDSNGVTKIWDISSGKPIHEFHDQHSIGVILYHPKELLLATGTSGKVVRFWDLNTWEHVCRTSRVTHPISHLVFPDFTHITTGSSIDTTLARSRAKAATKIATHHNTPYRELEGVEMGSALRSQCCIVGTKDSLRVWQWEPIPVQCLDNVEVHWNNLSSMVQVHGHNDLIGIETAQNCVVLWHVDMGSVNFGDEWNNQMKKFLGKKKKNTVADCEEEACLKQISNVPTTKAQEISSSPSVKKSVHDSEEDYSDEDFIPEENDICTGSSHLTVKITTKKDVTSPLTSPGQSQQRHDKVIDNITIPTWLKNLPKDCWTQSFAEAAQSVYQKRKSQQMTSTTLGADTNQGDCVFIVEDEIGKSDDNKSEQNIEHNEKIGGHYISNKENSSFPDPALSPVSYKHRMGASNHNDTFKKPKKAEVQDKVSSSFTVVDLEIPENERCNANNSNLETPKSEASSNGSTNTNTPTPRNSLKLRQFLPKHDDSSHYYTQNIIHTTPALENFKLLTFSILSAFNVFFYFQNLTKHKIKIESLWKRKQLNRFLEHLDSAQDDTSIIAHILACIIQDFAIKKFSLKFCYSLLPLIQQHLLTSEKTLNIQLALQFMNEALTHFGTFIQEMNELSLTAINGIDINAEEKKQLCKDVHKFFGEVKPIISLHNANQSVKIQQLSAQCLEQIQKLESKTDTK</sequence>
<organism evidence="9 10">
    <name type="scientific">Reticulomyxa filosa</name>
    <dbReference type="NCBI Taxonomy" id="46433"/>
    <lineage>
        <taxon>Eukaryota</taxon>
        <taxon>Sar</taxon>
        <taxon>Rhizaria</taxon>
        <taxon>Retaria</taxon>
        <taxon>Foraminifera</taxon>
        <taxon>Monothalamids</taxon>
        <taxon>Reticulomyxidae</taxon>
        <taxon>Reticulomyxa</taxon>
    </lineage>
</organism>
<dbReference type="PROSITE" id="PS00678">
    <property type="entry name" value="WD_REPEATS_1"/>
    <property type="match status" value="1"/>
</dbReference>
<dbReference type="SUPFAM" id="SSF50978">
    <property type="entry name" value="WD40 repeat-like"/>
    <property type="match status" value="1"/>
</dbReference>
<feature type="compositionally biased region" description="Polar residues" evidence="7">
    <location>
        <begin position="511"/>
        <end position="525"/>
    </location>
</feature>
<dbReference type="EMBL" id="ASPP01010407">
    <property type="protein sequence ID" value="ETO22862.1"/>
    <property type="molecule type" value="Genomic_DNA"/>
</dbReference>
<evidence type="ECO:0000256" key="3">
    <source>
        <dbReference type="ARBA" id="ARBA00022574"/>
    </source>
</evidence>
<dbReference type="Proteomes" id="UP000023152">
    <property type="component" value="Unassembled WGS sequence"/>
</dbReference>
<dbReference type="Pfam" id="PF00400">
    <property type="entry name" value="WD40"/>
    <property type="match status" value="2"/>
</dbReference>
<dbReference type="SMART" id="SM00320">
    <property type="entry name" value="WD40"/>
    <property type="match status" value="3"/>
</dbReference>
<dbReference type="GO" id="GO:0007019">
    <property type="term" value="P:microtubule depolymerization"/>
    <property type="evidence" value="ECO:0007669"/>
    <property type="project" value="TreeGrafter"/>
</dbReference>
<evidence type="ECO:0000256" key="2">
    <source>
        <dbReference type="ARBA" id="ARBA00022490"/>
    </source>
</evidence>
<dbReference type="InterPro" id="IPR001680">
    <property type="entry name" value="WD40_rpt"/>
</dbReference>
<protein>
    <recommendedName>
        <fullName evidence="8">Katanin p80 subunit C-terminal domain-containing protein</fullName>
    </recommendedName>
</protein>
<gene>
    <name evidence="9" type="ORF">RFI_14330</name>
</gene>
<dbReference type="PROSITE" id="PS50294">
    <property type="entry name" value="WD_REPEATS_REGION"/>
    <property type="match status" value="2"/>
</dbReference>
<keyword evidence="5" id="KW-0206">Cytoskeleton</keyword>
<dbReference type="InterPro" id="IPR036322">
    <property type="entry name" value="WD40_repeat_dom_sf"/>
</dbReference>
<evidence type="ECO:0000256" key="5">
    <source>
        <dbReference type="ARBA" id="ARBA00023212"/>
    </source>
</evidence>
<dbReference type="PANTHER" id="PTHR19845:SF0">
    <property type="entry name" value="KATANIN P80 WD40 REPEAT-CONTAINING SUBUNIT B1"/>
    <property type="match status" value="1"/>
</dbReference>
<comment type="subcellular location">
    <subcellularLocation>
        <location evidence="1">Cytoplasm</location>
        <location evidence="1">Cytoskeleton</location>
    </subcellularLocation>
</comment>
<feature type="repeat" description="WD" evidence="6">
    <location>
        <begin position="8"/>
        <end position="49"/>
    </location>
</feature>
<keyword evidence="3 6" id="KW-0853">WD repeat</keyword>
<feature type="region of interest" description="Disordered" evidence="7">
    <location>
        <begin position="509"/>
        <end position="541"/>
    </location>
</feature>
<dbReference type="GO" id="GO:0008017">
    <property type="term" value="F:microtubule binding"/>
    <property type="evidence" value="ECO:0007669"/>
    <property type="project" value="InterPro"/>
</dbReference>